<evidence type="ECO:0000313" key="2">
    <source>
        <dbReference type="Proteomes" id="UP001214201"/>
    </source>
</evidence>
<accession>A0ABY7YIP6</accession>
<sequence length="52" mass="5659">MRSYGGAGRDGLSDGMAMILPMFEQAERVQQGKRVKDAQIAAVFAQWVDSAN</sequence>
<organism evidence="1 2">
    <name type="scientific">Xanthomonas cucurbitae</name>
    <dbReference type="NCBI Taxonomy" id="56453"/>
    <lineage>
        <taxon>Bacteria</taxon>
        <taxon>Pseudomonadati</taxon>
        <taxon>Pseudomonadota</taxon>
        <taxon>Gammaproteobacteria</taxon>
        <taxon>Lysobacterales</taxon>
        <taxon>Lysobacteraceae</taxon>
        <taxon>Xanthomonas</taxon>
    </lineage>
</organism>
<dbReference type="Proteomes" id="UP001214201">
    <property type="component" value="Chromosome"/>
</dbReference>
<dbReference type="EMBL" id="CP082214">
    <property type="protein sequence ID" value="WDM73785.1"/>
    <property type="molecule type" value="Genomic_DNA"/>
</dbReference>
<reference evidence="1 2" key="1">
    <citation type="submission" date="2021-08" db="EMBL/GenBank/DDBJ databases">
        <title>Genome sequences of Xanthomonas cucurbitae isolates from 5 Midwestern US states.</title>
        <authorList>
            <person name="Hind S.R."/>
        </authorList>
    </citation>
    <scope>NUCLEOTIDE SEQUENCE [LARGE SCALE GENOMIC DNA]</scope>
    <source>
        <strain evidence="1 2">OH_261</strain>
    </source>
</reference>
<evidence type="ECO:0000313" key="1">
    <source>
        <dbReference type="EMBL" id="WDM73785.1"/>
    </source>
</evidence>
<keyword evidence="2" id="KW-1185">Reference proteome</keyword>
<gene>
    <name evidence="1" type="ORF">K6978_03395</name>
</gene>
<protein>
    <submittedName>
        <fullName evidence="1">Uncharacterized protein</fullName>
    </submittedName>
</protein>
<name>A0ABY7YIP6_9XANT</name>
<proteinExistence type="predicted"/>